<evidence type="ECO:0000256" key="4">
    <source>
        <dbReference type="ARBA" id="ARBA00022729"/>
    </source>
</evidence>
<dbReference type="GO" id="GO:0005789">
    <property type="term" value="C:endoplasmic reticulum membrane"/>
    <property type="evidence" value="ECO:0007669"/>
    <property type="project" value="TreeGrafter"/>
</dbReference>
<dbReference type="GO" id="GO:0016788">
    <property type="term" value="F:hydrolase activity, acting on ester bonds"/>
    <property type="evidence" value="ECO:0007669"/>
    <property type="project" value="TreeGrafter"/>
</dbReference>
<evidence type="ECO:0000256" key="7">
    <source>
        <dbReference type="RuleBase" id="RU365066"/>
    </source>
</evidence>
<evidence type="ECO:0000256" key="5">
    <source>
        <dbReference type="ARBA" id="ARBA00022989"/>
    </source>
</evidence>
<keyword evidence="2 7" id="KW-0337">GPI-anchor biosynthesis</keyword>
<dbReference type="OrthoDB" id="419770at2759"/>
<protein>
    <recommendedName>
        <fullName evidence="7">Post-GPI attachment to proteins factor 3</fullName>
    </recommendedName>
</protein>
<feature type="transmembrane region" description="Helical" evidence="7">
    <location>
        <begin position="250"/>
        <end position="272"/>
    </location>
</feature>
<evidence type="ECO:0000256" key="2">
    <source>
        <dbReference type="ARBA" id="ARBA00022502"/>
    </source>
</evidence>
<comment type="similarity">
    <text evidence="7">Belongs to the PGAP3 family.</text>
</comment>
<keyword evidence="4 7" id="KW-0732">Signal</keyword>
<dbReference type="Proteomes" id="UP001165082">
    <property type="component" value="Unassembled WGS sequence"/>
</dbReference>
<evidence type="ECO:0000256" key="3">
    <source>
        <dbReference type="ARBA" id="ARBA00022692"/>
    </source>
</evidence>
<dbReference type="PANTHER" id="PTHR13148:SF0">
    <property type="entry name" value="POST-GPI ATTACHMENT TO PROTEINS FACTOR 3"/>
    <property type="match status" value="1"/>
</dbReference>
<feature type="transmembrane region" description="Helical" evidence="7">
    <location>
        <begin position="316"/>
        <end position="335"/>
    </location>
</feature>
<accession>A0A9W6Z9R0</accession>
<feature type="transmembrane region" description="Helical" evidence="7">
    <location>
        <begin position="151"/>
        <end position="168"/>
    </location>
</feature>
<feature type="transmembrane region" description="Helical" evidence="7">
    <location>
        <begin position="351"/>
        <end position="369"/>
    </location>
</feature>
<feature type="transmembrane region" description="Helical" evidence="7">
    <location>
        <begin position="220"/>
        <end position="238"/>
    </location>
</feature>
<sequence length="384" mass="44132">MALISFPKSSLLILLALVPSCQGSKRQVRFGDKATFTQMCVRNCLKDYEDYLTEGNKPDPVGQCNINLDLGRGEWDPKAAVYSEAESDKTTPPPGYFDSPAVLEALQWDCKSLCNYSCFQSHARRSANEKKIPIKYAEKWPFVRVFGVEEFMSFLACLLNGLIHIYYLTSNKLRPLFVGPEGYRMKTPMIIYSVVCLNSYLWSAFYFISSNKRTETMDLFFAFFKSIITTWVTVYRIGGSGAGENAFGNTCAFISLAALAPFLFIFAFYVYLMTSFTFNPMMSMRLQLAFMGLHVIMWVYWSLIGRGRGKGYRWKGLACLFFLNLITFIEVVLGWDIDDFPPYFGLFDNKSIWLLFTVPLTSLWYSFLMNDTKWEVDAMEKKKK</sequence>
<keyword evidence="7" id="KW-0333">Golgi apparatus</keyword>
<keyword evidence="9" id="KW-1185">Reference proteome</keyword>
<evidence type="ECO:0000256" key="6">
    <source>
        <dbReference type="ARBA" id="ARBA00023136"/>
    </source>
</evidence>
<dbReference type="EMBL" id="BRXZ01003138">
    <property type="protein sequence ID" value="GMH48171.1"/>
    <property type="molecule type" value="Genomic_DNA"/>
</dbReference>
<keyword evidence="6 7" id="KW-0472">Membrane</keyword>
<dbReference type="GO" id="GO:0006506">
    <property type="term" value="P:GPI anchor biosynthetic process"/>
    <property type="evidence" value="ECO:0007669"/>
    <property type="project" value="UniProtKB-KW"/>
</dbReference>
<comment type="function">
    <text evidence="7">Involved in the lipid remodeling steps of GPI-anchor maturation.</text>
</comment>
<reference evidence="8" key="1">
    <citation type="submission" date="2022-07" db="EMBL/GenBank/DDBJ databases">
        <title>Genome analysis of Parmales, a sister group of diatoms, reveals the evolutionary specialization of diatoms from phago-mixotrophs to photoautotrophs.</title>
        <authorList>
            <person name="Ban H."/>
            <person name="Sato S."/>
            <person name="Yoshikawa S."/>
            <person name="Kazumasa Y."/>
            <person name="Nakamura Y."/>
            <person name="Ichinomiya M."/>
            <person name="Saitoh K."/>
            <person name="Sato N."/>
            <person name="Blanc-Mathieu R."/>
            <person name="Endo H."/>
            <person name="Kuwata A."/>
            <person name="Ogata H."/>
        </authorList>
    </citation>
    <scope>NUCLEOTIDE SEQUENCE</scope>
</reference>
<proteinExistence type="inferred from homology"/>
<evidence type="ECO:0000256" key="1">
    <source>
        <dbReference type="ARBA" id="ARBA00004127"/>
    </source>
</evidence>
<dbReference type="Pfam" id="PF04080">
    <property type="entry name" value="Per1"/>
    <property type="match status" value="1"/>
</dbReference>
<keyword evidence="5 7" id="KW-1133">Transmembrane helix</keyword>
<keyword evidence="3 7" id="KW-0812">Transmembrane</keyword>
<dbReference type="PANTHER" id="PTHR13148">
    <property type="entry name" value="PER1-RELATED"/>
    <property type="match status" value="1"/>
</dbReference>
<name>A0A9W6Z9R0_9STRA</name>
<dbReference type="AlphaFoldDB" id="A0A9W6Z9R0"/>
<evidence type="ECO:0000313" key="9">
    <source>
        <dbReference type="Proteomes" id="UP001165082"/>
    </source>
</evidence>
<comment type="caution">
    <text evidence="8">The sequence shown here is derived from an EMBL/GenBank/DDBJ whole genome shotgun (WGS) entry which is preliminary data.</text>
</comment>
<dbReference type="GO" id="GO:0000139">
    <property type="term" value="C:Golgi membrane"/>
    <property type="evidence" value="ECO:0007669"/>
    <property type="project" value="UniProtKB-SubCell"/>
</dbReference>
<evidence type="ECO:0000313" key="8">
    <source>
        <dbReference type="EMBL" id="GMH48171.1"/>
    </source>
</evidence>
<feature type="transmembrane region" description="Helical" evidence="7">
    <location>
        <begin position="189"/>
        <end position="208"/>
    </location>
</feature>
<feature type="chain" id="PRO_5041020554" description="Post-GPI attachment to proteins factor 3" evidence="7">
    <location>
        <begin position="24"/>
        <end position="384"/>
    </location>
</feature>
<feature type="transmembrane region" description="Helical" evidence="7">
    <location>
        <begin position="284"/>
        <end position="304"/>
    </location>
</feature>
<dbReference type="InterPro" id="IPR007217">
    <property type="entry name" value="Per1-like"/>
</dbReference>
<comment type="subcellular location">
    <subcellularLocation>
        <location evidence="1">Endomembrane system</location>
        <topology evidence="1">Multi-pass membrane protein</topology>
    </subcellularLocation>
    <subcellularLocation>
        <location evidence="7">Golgi apparatus membrane</location>
        <topology evidence="7">Multi-pass membrane protein</topology>
    </subcellularLocation>
</comment>
<feature type="signal peptide" evidence="7">
    <location>
        <begin position="1"/>
        <end position="23"/>
    </location>
</feature>
<gene>
    <name evidence="8" type="ORF">TrRE_jg2496</name>
</gene>
<organism evidence="8 9">
    <name type="scientific">Triparma retinervis</name>
    <dbReference type="NCBI Taxonomy" id="2557542"/>
    <lineage>
        <taxon>Eukaryota</taxon>
        <taxon>Sar</taxon>
        <taxon>Stramenopiles</taxon>
        <taxon>Ochrophyta</taxon>
        <taxon>Bolidophyceae</taxon>
        <taxon>Parmales</taxon>
        <taxon>Triparmaceae</taxon>
        <taxon>Triparma</taxon>
    </lineage>
</organism>